<dbReference type="EMBL" id="AE015451">
    <property type="protein sequence ID" value="AAN68785.1"/>
    <property type="molecule type" value="Genomic_DNA"/>
</dbReference>
<reference evidence="5 6" key="2">
    <citation type="journal article" date="2016" name="Environ. Microbiol.">
        <title>The revisited genome of Pseudomonas putida KT2440 enlightens its value as a robust metabolic chassis.</title>
        <authorList>
            <person name="Belda E."/>
            <person name="van Heck R.G."/>
            <person name="Lopez-Sanchez M.J."/>
            <person name="Cruveiller S."/>
            <person name="Barbe V."/>
            <person name="Fraser C."/>
            <person name="Klenk H.P."/>
            <person name="Petersen J."/>
            <person name="Morgat A."/>
            <person name="Nikel P.I."/>
            <person name="Vallenet D."/>
            <person name="Rouy Z."/>
            <person name="Sekowska A."/>
            <person name="Martins Dos Santos V.A."/>
            <person name="de Lorenzo V."/>
            <person name="Danchin A."/>
            <person name="Medigue C."/>
        </authorList>
    </citation>
    <scope>NUCLEOTIDE SEQUENCE [LARGE SCALE GENOMIC DNA]</scope>
    <source>
        <strain evidence="6">ATCC 47054 / DSM 6125 / CFBP 8728 / NCIMB 11950 / KT2440</strain>
    </source>
</reference>
<dbReference type="Gene3D" id="1.10.10.2840">
    <property type="entry name" value="PucR C-terminal helix-turn-helix domain"/>
    <property type="match status" value="1"/>
</dbReference>
<dbReference type="PATRIC" id="fig|160488.4.peg.3373"/>
<dbReference type="Pfam" id="PF05651">
    <property type="entry name" value="Diacid_rec"/>
    <property type="match status" value="1"/>
</dbReference>
<sequence length="389" mass="43678">MLLHSAWPRLLCPSPKAKHLKDPAMFELDHDLAQDIVDRAMAILPCNVNVMDSQGLILGSGEPERINTRHEGAQLVLANGRIVELDTDAAKCLKGVQPGVNLPLMLDGRLMGVLGLTGDPQQVRTYGELVRMTAEMLLAQRNLQADQQWRRQRCDDLLALLLGGSGNSPRLLDEARQLGLKPQLPRIPCLFEITSGPPAEALAAWLMSRYPDSWCVSPARQSLLWCRPAGVALDELRLLERLQRHGWDIERLALGSAAQSLEQLRRGYRRVRDLLAYGREVLPSERLLSLQRYRLPALLWRHRNDDALDELLEPLQRIRAKDSSGQLLATLRAWCAHDGQSQSCADALGIHRNSLRYRLERIAELGEVDPLRLEGMLSLYLGLQLLPTD</sequence>
<dbReference type="Proteomes" id="UP000000556">
    <property type="component" value="Chromosome"/>
</dbReference>
<dbReference type="InterPro" id="IPR041522">
    <property type="entry name" value="CdaR_GGDEF"/>
</dbReference>
<gene>
    <name evidence="5" type="ordered locus">PP_3177</name>
</gene>
<protein>
    <recommendedName>
        <fullName evidence="7">CdaR family transcriptional regulator</fullName>
    </recommendedName>
</protein>
<organism evidence="5 6">
    <name type="scientific">Pseudomonas putida (strain ATCC 47054 / DSM 6125 / CFBP 8728 / NCIMB 11950 / KT2440)</name>
    <dbReference type="NCBI Taxonomy" id="160488"/>
    <lineage>
        <taxon>Bacteria</taxon>
        <taxon>Pseudomonadati</taxon>
        <taxon>Pseudomonadota</taxon>
        <taxon>Gammaproteobacteria</taxon>
        <taxon>Pseudomonadales</taxon>
        <taxon>Pseudomonadaceae</taxon>
        <taxon>Pseudomonas</taxon>
    </lineage>
</organism>
<proteinExistence type="inferred from homology"/>
<dbReference type="DNASU" id="1046827"/>
<dbReference type="BioCyc" id="PPUT160488:G1G01-3397-MONOMER"/>
<dbReference type="Pfam" id="PF17853">
    <property type="entry name" value="GGDEF_2"/>
    <property type="match status" value="1"/>
</dbReference>
<comment type="similarity">
    <text evidence="1">Belongs to the CdaR family.</text>
</comment>
<dbReference type="STRING" id="160488.PP_3177"/>
<evidence type="ECO:0000256" key="1">
    <source>
        <dbReference type="ARBA" id="ARBA00006754"/>
    </source>
</evidence>
<reference evidence="5 6" key="1">
    <citation type="journal article" date="2002" name="Environ. Microbiol.">
        <title>Complete genome sequence and comparative analysis of the metabolically versatile Pseudomonas putida KT2440.</title>
        <authorList>
            <person name="Nelson K.E."/>
            <person name="Weinel C."/>
            <person name="Paulsen I.T."/>
            <person name="Dodson R.J."/>
            <person name="Hilbert H."/>
            <person name="Martins dos Santos V.A."/>
            <person name="Fouts D.E."/>
            <person name="Gill S.R."/>
            <person name="Pop M."/>
            <person name="Holmes M."/>
            <person name="Brinkac L."/>
            <person name="Beanan M."/>
            <person name="DeBoy R.T."/>
            <person name="Daugherty S."/>
            <person name="Kolonay J."/>
            <person name="Madupu R."/>
            <person name="Nelson W."/>
            <person name="White O."/>
            <person name="Peterson J."/>
            <person name="Khouri H."/>
            <person name="Hance I."/>
            <person name="Chris Lee P."/>
            <person name="Holtzapple E."/>
            <person name="Scanlan D."/>
            <person name="Tran K."/>
            <person name="Moazzez A."/>
            <person name="Utterback T."/>
            <person name="Rizzo M."/>
            <person name="Lee K."/>
            <person name="Kosack D."/>
            <person name="Moestl D."/>
            <person name="Wedler H."/>
            <person name="Lauber J."/>
            <person name="Stjepandic D."/>
            <person name="Hoheisel J."/>
            <person name="Straetz M."/>
            <person name="Heim S."/>
            <person name="Kiewitz C."/>
            <person name="Eisen J.A."/>
            <person name="Timmis K.N."/>
            <person name="Dusterhoft A."/>
            <person name="Tummler B."/>
            <person name="Fraser C.M."/>
        </authorList>
    </citation>
    <scope>NUCLEOTIDE SEQUENCE [LARGE SCALE GENOMIC DNA]</scope>
    <source>
        <strain evidence="6">ATCC 47054 / DSM 6125 / CFBP 8728 / NCIMB 11950 / KT2440</strain>
    </source>
</reference>
<evidence type="ECO:0000313" key="5">
    <source>
        <dbReference type="EMBL" id="AAN68785.1"/>
    </source>
</evidence>
<dbReference type="HOGENOM" id="CLU_043769_1_0_6"/>
<dbReference type="PhylomeDB" id="Q88I25"/>
<feature type="domain" description="PucR C-terminal helix-turn-helix" evidence="3">
    <location>
        <begin position="327"/>
        <end position="384"/>
    </location>
</feature>
<evidence type="ECO:0000313" key="6">
    <source>
        <dbReference type="Proteomes" id="UP000000556"/>
    </source>
</evidence>
<dbReference type="OrthoDB" id="9792148at2"/>
<dbReference type="KEGG" id="ppu:PP_3177"/>
<name>Q88I25_PSEPK</name>
<evidence type="ECO:0000259" key="3">
    <source>
        <dbReference type="Pfam" id="PF13556"/>
    </source>
</evidence>
<evidence type="ECO:0000259" key="2">
    <source>
        <dbReference type="Pfam" id="PF05651"/>
    </source>
</evidence>
<dbReference type="PaxDb" id="160488-PP_3177"/>
<dbReference type="InterPro" id="IPR025736">
    <property type="entry name" value="PucR_C-HTH_dom"/>
</dbReference>
<dbReference type="InterPro" id="IPR051448">
    <property type="entry name" value="CdaR-like_regulators"/>
</dbReference>
<keyword evidence="6" id="KW-1185">Reference proteome</keyword>
<accession>Q88I25</accession>
<dbReference type="InterPro" id="IPR042070">
    <property type="entry name" value="PucR_C-HTH_sf"/>
</dbReference>
<dbReference type="Pfam" id="PF13556">
    <property type="entry name" value="HTH_30"/>
    <property type="match status" value="1"/>
</dbReference>
<dbReference type="eggNOG" id="COG3835">
    <property type="taxonomic scope" value="Bacteria"/>
</dbReference>
<dbReference type="PANTHER" id="PTHR33744:SF15">
    <property type="entry name" value="CARBOHYDRATE DIACID REGULATOR"/>
    <property type="match status" value="1"/>
</dbReference>
<evidence type="ECO:0008006" key="7">
    <source>
        <dbReference type="Google" id="ProtNLM"/>
    </source>
</evidence>
<evidence type="ECO:0000259" key="4">
    <source>
        <dbReference type="Pfam" id="PF17853"/>
    </source>
</evidence>
<dbReference type="AlphaFoldDB" id="Q88I25"/>
<dbReference type="PANTHER" id="PTHR33744">
    <property type="entry name" value="CARBOHYDRATE DIACID REGULATOR"/>
    <property type="match status" value="1"/>
</dbReference>
<dbReference type="InterPro" id="IPR008599">
    <property type="entry name" value="Diacid_rec"/>
</dbReference>
<feature type="domain" description="CdaR GGDEF-like" evidence="4">
    <location>
        <begin position="167"/>
        <end position="275"/>
    </location>
</feature>
<feature type="domain" description="Putative sugar diacid recognition" evidence="2">
    <location>
        <begin position="28"/>
        <end position="158"/>
    </location>
</feature>